<dbReference type="SUPFAM" id="SSF53300">
    <property type="entry name" value="vWA-like"/>
    <property type="match status" value="1"/>
</dbReference>
<sequence>MQRDNRSFIRWRWHIVALLYFASLCYLLFQGGRTAVMLLVILTALISYLALGKWSGIRNVQGDRRISHAGGADGQAVSGTSTEVSLTVHVPGYYPLPYVLVRDRLFRHDGQSIPFETSFVPNWKRSGEVRYTTPPLRRGVYRFGPTECSTRDVFGLFEHSGSFEAGISFSVIPQTVPLRGWQQIRRGLRGPHSHASAPRAAKETTQINGVREYLYGDKLSRVHWNATAKTGEWKSKAFERESLPRTIVVLDRSADAYGIRQERFELAVSVAASLIELGMRRETAMGLVSAGEHATVLPPRSGTEQRTAMMRHLTVVEPDAAQSLYASLQRLESVWEPGTLVVIVSGAHGDSIMKAMSWLSRKGVSLSYVGVEELELRGGRQIKTAWLQALRAKGWSAYSVRQLHELPAALEGGAV</sequence>
<feature type="transmembrane region" description="Helical" evidence="1">
    <location>
        <begin position="12"/>
        <end position="29"/>
    </location>
</feature>
<name>E0I338_9BACL</name>
<protein>
    <recommendedName>
        <fullName evidence="2">DUF58 domain-containing protein</fullName>
    </recommendedName>
</protein>
<gene>
    <name evidence="3" type="ORF">PaecuDRAFT_0213</name>
</gene>
<accession>E0I338</accession>
<feature type="domain" description="DUF58" evidence="2">
    <location>
        <begin position="210"/>
        <end position="360"/>
    </location>
</feature>
<reference evidence="3 4" key="1">
    <citation type="submission" date="2010-07" db="EMBL/GenBank/DDBJ databases">
        <title>The draft genome of Paenibacillus curdlanolyticus YK9.</title>
        <authorList>
            <consortium name="US DOE Joint Genome Institute (JGI-PGF)"/>
            <person name="Lucas S."/>
            <person name="Copeland A."/>
            <person name="Lapidus A."/>
            <person name="Cheng J.-F."/>
            <person name="Bruce D."/>
            <person name="Goodwin L."/>
            <person name="Pitluck S."/>
            <person name="Land M.L."/>
            <person name="Hauser L."/>
            <person name="Chang Y.-J."/>
            <person name="Jeffries C."/>
            <person name="Anderson I.J."/>
            <person name="Johnson E."/>
            <person name="Loganathan U."/>
            <person name="Mulhopadhyay B."/>
            <person name="Kyrpides N."/>
            <person name="Woyke T.J."/>
        </authorList>
    </citation>
    <scope>NUCLEOTIDE SEQUENCE [LARGE SCALE GENOMIC DNA]</scope>
    <source>
        <strain evidence="3 4">YK9</strain>
    </source>
</reference>
<dbReference type="EMBL" id="AEDD01000001">
    <property type="protein sequence ID" value="EFM12702.1"/>
    <property type="molecule type" value="Genomic_DNA"/>
</dbReference>
<evidence type="ECO:0000313" key="3">
    <source>
        <dbReference type="EMBL" id="EFM12702.1"/>
    </source>
</evidence>
<dbReference type="Proteomes" id="UP000005387">
    <property type="component" value="Unassembled WGS sequence"/>
</dbReference>
<dbReference type="PANTHER" id="PTHR34351:SF2">
    <property type="entry name" value="DUF58 DOMAIN-CONTAINING PROTEIN"/>
    <property type="match status" value="1"/>
</dbReference>
<keyword evidence="1" id="KW-0812">Transmembrane</keyword>
<dbReference type="eggNOG" id="COG1721">
    <property type="taxonomic scope" value="Bacteria"/>
</dbReference>
<keyword evidence="4" id="KW-1185">Reference proteome</keyword>
<organism evidence="3 4">
    <name type="scientific">Paenibacillus curdlanolyticus YK9</name>
    <dbReference type="NCBI Taxonomy" id="717606"/>
    <lineage>
        <taxon>Bacteria</taxon>
        <taxon>Bacillati</taxon>
        <taxon>Bacillota</taxon>
        <taxon>Bacilli</taxon>
        <taxon>Bacillales</taxon>
        <taxon>Paenibacillaceae</taxon>
        <taxon>Paenibacillus</taxon>
    </lineage>
</organism>
<dbReference type="Pfam" id="PF01882">
    <property type="entry name" value="DUF58"/>
    <property type="match status" value="1"/>
</dbReference>
<dbReference type="AlphaFoldDB" id="E0I338"/>
<proteinExistence type="predicted"/>
<dbReference type="RefSeq" id="WP_006036231.1">
    <property type="nucleotide sequence ID" value="NZ_AEDD01000001.1"/>
</dbReference>
<dbReference type="InterPro" id="IPR036465">
    <property type="entry name" value="vWFA_dom_sf"/>
</dbReference>
<feature type="transmembrane region" description="Helical" evidence="1">
    <location>
        <begin position="35"/>
        <end position="51"/>
    </location>
</feature>
<evidence type="ECO:0000259" key="2">
    <source>
        <dbReference type="Pfam" id="PF01882"/>
    </source>
</evidence>
<evidence type="ECO:0000313" key="4">
    <source>
        <dbReference type="Proteomes" id="UP000005387"/>
    </source>
</evidence>
<keyword evidence="1" id="KW-1133">Transmembrane helix</keyword>
<dbReference type="PANTHER" id="PTHR34351">
    <property type="entry name" value="SLR1927 PROTEIN-RELATED"/>
    <property type="match status" value="1"/>
</dbReference>
<dbReference type="STRING" id="717606.PaecuDRAFT_0213"/>
<dbReference type="InterPro" id="IPR002881">
    <property type="entry name" value="DUF58"/>
</dbReference>
<keyword evidence="1" id="KW-0472">Membrane</keyword>
<dbReference type="OrthoDB" id="140416at2"/>
<evidence type="ECO:0000256" key="1">
    <source>
        <dbReference type="SAM" id="Phobius"/>
    </source>
</evidence>